<protein>
    <submittedName>
        <fullName evidence="1">DUF6236 family protein</fullName>
    </submittedName>
</protein>
<accession>A0AB35PVN4</accession>
<dbReference type="EMBL" id="JAQSKY010000008">
    <property type="protein sequence ID" value="MDS7899548.1"/>
    <property type="molecule type" value="Genomic_DNA"/>
</dbReference>
<gene>
    <name evidence="1" type="ORF">PTQ40_11185</name>
</gene>
<dbReference type="KEGG" id="kom:HR38_25945"/>
<name>A0AB35PVN4_9ENTR</name>
<sequence length="293" mass="33404">MNKKKGIIIAPGQIISRHDGSMTFNKLESSDINFLLLYWDKVVISTNNILHLEVPREKTLRELMAADFPRAIITEDDYPNDEGRIQENLFIKAQYKIAEKISQDDHEKFDWSLNQISNSPDLVIPEAYTKQALLLKMDFMQLLPSPGNLTTYEDVLEFKEKRGDLLNELHSHIEGICMEIMQSPDAAKERTKAIIEFEKNINDIHKVSFESFGITKKRELSIYLNINHLSLAAAGAAAISGLHFFPDIFHPLETIGVAAGCLLKIDCKYGISFSSKNDYKYIKQASNRNLLRK</sequence>
<dbReference type="RefSeq" id="WP_038424793.1">
    <property type="nucleotide sequence ID" value="NZ_CABGWH010000023.1"/>
</dbReference>
<proteinExistence type="predicted"/>
<evidence type="ECO:0000313" key="2">
    <source>
        <dbReference type="Proteomes" id="UP001249822"/>
    </source>
</evidence>
<dbReference type="Proteomes" id="UP001249822">
    <property type="component" value="Unassembled WGS sequence"/>
</dbReference>
<reference evidence="1" key="1">
    <citation type="journal article" date="2023" name="Front. Microbiol.">
        <title>Genomic characterization of carbapenem-resistant Klebsiella oxytoca complex in China: a multi-center study.</title>
        <authorList>
            <person name="Wan W."/>
            <person name="Yang X."/>
            <person name="Yu H."/>
            <person name="Wang M."/>
            <person name="Jia W."/>
            <person name="Huang B."/>
            <person name="Qu F."/>
            <person name="Shan B."/>
            <person name="Tang Y.W."/>
            <person name="Chen L."/>
            <person name="Du H."/>
        </authorList>
    </citation>
    <scope>NUCLEOTIDE SEQUENCE</scope>
    <source>
        <strain evidence="1">HD1688</strain>
    </source>
</reference>
<dbReference type="AlphaFoldDB" id="A0AB35PVN4"/>
<evidence type="ECO:0000313" key="1">
    <source>
        <dbReference type="EMBL" id="MDS7899548.1"/>
    </source>
</evidence>
<organism evidence="1 2">
    <name type="scientific">Klebsiella michiganensis</name>
    <dbReference type="NCBI Taxonomy" id="1134687"/>
    <lineage>
        <taxon>Bacteria</taxon>
        <taxon>Pseudomonadati</taxon>
        <taxon>Pseudomonadota</taxon>
        <taxon>Gammaproteobacteria</taxon>
        <taxon>Enterobacterales</taxon>
        <taxon>Enterobacteriaceae</taxon>
        <taxon>Klebsiella/Raoultella group</taxon>
        <taxon>Klebsiella</taxon>
    </lineage>
</organism>
<dbReference type="InterPro" id="IPR046203">
    <property type="entry name" value="DUF6236"/>
</dbReference>
<dbReference type="Pfam" id="PF19749">
    <property type="entry name" value="DUF6236"/>
    <property type="match status" value="1"/>
</dbReference>
<comment type="caution">
    <text evidence="1">The sequence shown here is derived from an EMBL/GenBank/DDBJ whole genome shotgun (WGS) entry which is preliminary data.</text>
</comment>
<reference evidence="1" key="2">
    <citation type="submission" date="2023-01" db="EMBL/GenBank/DDBJ databases">
        <authorList>
            <person name="Du H."/>
            <person name="Wan W."/>
        </authorList>
    </citation>
    <scope>NUCLEOTIDE SEQUENCE</scope>
    <source>
        <strain evidence="1">HD1688</strain>
    </source>
</reference>